<dbReference type="Gene3D" id="1.10.8.500">
    <property type="entry name" value="HAMP domain in histidine kinase"/>
    <property type="match status" value="1"/>
</dbReference>
<keyword evidence="6" id="KW-0472">Membrane</keyword>
<dbReference type="InterPro" id="IPR024478">
    <property type="entry name" value="HlyB_4HB_MCP"/>
</dbReference>
<comment type="similarity">
    <text evidence="4">Belongs to the methyl-accepting chemotaxis (MCP) protein family.</text>
</comment>
<dbReference type="OrthoDB" id="3378718at2"/>
<evidence type="ECO:0000256" key="1">
    <source>
        <dbReference type="ARBA" id="ARBA00004429"/>
    </source>
</evidence>
<keyword evidence="3 5" id="KW-0807">Transducer</keyword>
<dbReference type="RefSeq" id="WP_045774323.1">
    <property type="nucleotide sequence ID" value="NZ_LAJY01000024.1"/>
</dbReference>
<dbReference type="CDD" id="cd06225">
    <property type="entry name" value="HAMP"/>
    <property type="match status" value="1"/>
</dbReference>
<dbReference type="PROSITE" id="PS50885">
    <property type="entry name" value="HAMP"/>
    <property type="match status" value="1"/>
</dbReference>
<organism evidence="10 11">
    <name type="scientific">Elstera litoralis</name>
    <dbReference type="NCBI Taxonomy" id="552518"/>
    <lineage>
        <taxon>Bacteria</taxon>
        <taxon>Pseudomonadati</taxon>
        <taxon>Pseudomonadota</taxon>
        <taxon>Alphaproteobacteria</taxon>
        <taxon>Rhodospirillales</taxon>
        <taxon>Rhodospirillaceae</taxon>
        <taxon>Elstera</taxon>
    </lineage>
</organism>
<dbReference type="PROSITE" id="PS50192">
    <property type="entry name" value="T_SNARE"/>
    <property type="match status" value="1"/>
</dbReference>
<dbReference type="GO" id="GO:0006935">
    <property type="term" value="P:chemotaxis"/>
    <property type="evidence" value="ECO:0007669"/>
    <property type="project" value="InterPro"/>
</dbReference>
<feature type="domain" description="T-SNARE coiled-coil homology" evidence="8">
    <location>
        <begin position="462"/>
        <end position="524"/>
    </location>
</feature>
<keyword evidence="2" id="KW-1003">Cell membrane</keyword>
<dbReference type="InterPro" id="IPR004089">
    <property type="entry name" value="MCPsignal_dom"/>
</dbReference>
<dbReference type="InterPro" id="IPR004090">
    <property type="entry name" value="Chemotax_Me-accpt_rcpt"/>
</dbReference>
<gene>
    <name evidence="10" type="ORF">VZ95_01585</name>
</gene>
<evidence type="ECO:0000256" key="5">
    <source>
        <dbReference type="PROSITE-ProRule" id="PRU00284"/>
    </source>
</evidence>
<dbReference type="InterPro" id="IPR003660">
    <property type="entry name" value="HAMP_dom"/>
</dbReference>
<reference evidence="10 11" key="1">
    <citation type="submission" date="2015-03" db="EMBL/GenBank/DDBJ databases">
        <title>Draft genome sequence of Elstera litoralis.</title>
        <authorList>
            <person name="Rahalkar M.C."/>
            <person name="Dhakephalkar P.K."/>
            <person name="Pore S.D."/>
            <person name="Arora P."/>
            <person name="Kapse N.G."/>
            <person name="Pandit P.S."/>
        </authorList>
    </citation>
    <scope>NUCLEOTIDE SEQUENCE [LARGE SCALE GENOMIC DNA]</scope>
    <source>
        <strain evidence="10 11">Dia-1</strain>
    </source>
</reference>
<evidence type="ECO:0000256" key="2">
    <source>
        <dbReference type="ARBA" id="ARBA00022519"/>
    </source>
</evidence>
<sequence>MAILKSMRIGPRLALGFAAILVLMVAQAIISIREVSKIDAGLTEVNDVNGVKQRYAINFRGSVHDRAINVRDLVLVTDATAARAVVSEIEKLTRFYAEAADPLDKLFAARTDIAPEERRLLASIKETEAKTLPLIKQALDAQQKGDAEQIKKSVEQSRPLFVEWLGRINQFIDLQEQKNNAIAHKASQVARGFQLLALGLVGGAVLLGIGLAFWSMSAVRPLRTLAEVMRKLAKGDLSVTIPGTGRGDEVGEMAAAVQVFKDNAAEVQRLTTEQEAAKARAAAERAAAMRDLADRFERSVSAVVEALGTSARDLNIDARSMTAAADSTNQQTQTAVAAVEQTATNVHSVAAAAEELSASIREISRQVSQSTTIAGQAVSQAEKTSRSVSGLAVAAQRIGEIVQIIESIASQTNLLALNATIEAARAGEAGKGFAVVAAEVKTLANQTAQATQEIQTQVNQIQSATSETVTEIGAIGTVIGQINDITTTIAAAIEQQGAATGEISRNVQQAASGTEEASRAVTTVSAVAAETGTSAAHVLSAAATLANQSDKLKQEVEGFVQSVRTA</sequence>
<comment type="caution">
    <text evidence="10">The sequence shown here is derived from an EMBL/GenBank/DDBJ whole genome shotgun (WGS) entry which is preliminary data.</text>
</comment>
<dbReference type="InterPro" id="IPR047347">
    <property type="entry name" value="YvaQ-like_sensor"/>
</dbReference>
<feature type="transmembrane region" description="Helical" evidence="6">
    <location>
        <begin position="195"/>
        <end position="214"/>
    </location>
</feature>
<keyword evidence="11" id="KW-1185">Reference proteome</keyword>
<dbReference type="Proteomes" id="UP000033774">
    <property type="component" value="Unassembled WGS sequence"/>
</dbReference>
<evidence type="ECO:0000313" key="10">
    <source>
        <dbReference type="EMBL" id="KJV10959.1"/>
    </source>
</evidence>
<dbReference type="AlphaFoldDB" id="A0A0F3IZC0"/>
<dbReference type="PROSITE" id="PS50111">
    <property type="entry name" value="CHEMOTAXIS_TRANSDUC_2"/>
    <property type="match status" value="1"/>
</dbReference>
<dbReference type="GO" id="GO:0005886">
    <property type="term" value="C:plasma membrane"/>
    <property type="evidence" value="ECO:0007669"/>
    <property type="project" value="UniProtKB-SubCell"/>
</dbReference>
<dbReference type="Gene3D" id="1.10.287.950">
    <property type="entry name" value="Methyl-accepting chemotaxis protein"/>
    <property type="match status" value="1"/>
</dbReference>
<evidence type="ECO:0000259" key="8">
    <source>
        <dbReference type="PROSITE" id="PS50192"/>
    </source>
</evidence>
<dbReference type="EMBL" id="LAJY01000024">
    <property type="protein sequence ID" value="KJV10959.1"/>
    <property type="molecule type" value="Genomic_DNA"/>
</dbReference>
<dbReference type="PATRIC" id="fig|552518.3.peg.1437"/>
<evidence type="ECO:0000256" key="6">
    <source>
        <dbReference type="SAM" id="Phobius"/>
    </source>
</evidence>
<dbReference type="GO" id="GO:0007165">
    <property type="term" value="P:signal transduction"/>
    <property type="evidence" value="ECO:0007669"/>
    <property type="project" value="UniProtKB-KW"/>
</dbReference>
<keyword evidence="6" id="KW-0812">Transmembrane</keyword>
<dbReference type="PANTHER" id="PTHR32089">
    <property type="entry name" value="METHYL-ACCEPTING CHEMOTAXIS PROTEIN MCPB"/>
    <property type="match status" value="1"/>
</dbReference>
<dbReference type="PANTHER" id="PTHR32089:SF112">
    <property type="entry name" value="LYSOZYME-LIKE PROTEIN-RELATED"/>
    <property type="match status" value="1"/>
</dbReference>
<evidence type="ECO:0000259" key="7">
    <source>
        <dbReference type="PROSITE" id="PS50111"/>
    </source>
</evidence>
<evidence type="ECO:0000313" key="11">
    <source>
        <dbReference type="Proteomes" id="UP000033774"/>
    </source>
</evidence>
<dbReference type="GO" id="GO:0004888">
    <property type="term" value="F:transmembrane signaling receptor activity"/>
    <property type="evidence" value="ECO:0007669"/>
    <property type="project" value="InterPro"/>
</dbReference>
<accession>A0A0F3IZC0</accession>
<protein>
    <submittedName>
        <fullName evidence="10">Chemotaxis protein</fullName>
    </submittedName>
</protein>
<dbReference type="SMART" id="SM00304">
    <property type="entry name" value="HAMP"/>
    <property type="match status" value="1"/>
</dbReference>
<feature type="domain" description="HAMP" evidence="9">
    <location>
        <begin position="216"/>
        <end position="269"/>
    </location>
</feature>
<evidence type="ECO:0000259" key="9">
    <source>
        <dbReference type="PROSITE" id="PS50885"/>
    </source>
</evidence>
<keyword evidence="2" id="KW-0997">Cell inner membrane</keyword>
<keyword evidence="6" id="KW-1133">Transmembrane helix</keyword>
<dbReference type="Pfam" id="PF00672">
    <property type="entry name" value="HAMP"/>
    <property type="match status" value="1"/>
</dbReference>
<dbReference type="SMART" id="SM00283">
    <property type="entry name" value="MA"/>
    <property type="match status" value="1"/>
</dbReference>
<evidence type="ECO:0000256" key="3">
    <source>
        <dbReference type="ARBA" id="ARBA00023224"/>
    </source>
</evidence>
<dbReference type="Pfam" id="PF12729">
    <property type="entry name" value="4HB_MCP_1"/>
    <property type="match status" value="1"/>
</dbReference>
<comment type="subcellular location">
    <subcellularLocation>
        <location evidence="1">Cell inner membrane</location>
        <topology evidence="1">Multi-pass membrane protein</topology>
    </subcellularLocation>
</comment>
<dbReference type="InterPro" id="IPR000727">
    <property type="entry name" value="T_SNARE_dom"/>
</dbReference>
<dbReference type="CDD" id="cd19411">
    <property type="entry name" value="MCP2201-like_sensor"/>
    <property type="match status" value="1"/>
</dbReference>
<evidence type="ECO:0000256" key="4">
    <source>
        <dbReference type="ARBA" id="ARBA00029447"/>
    </source>
</evidence>
<dbReference type="SUPFAM" id="SSF58104">
    <property type="entry name" value="Methyl-accepting chemotaxis protein (MCP) signaling domain"/>
    <property type="match status" value="1"/>
</dbReference>
<dbReference type="Pfam" id="PF00015">
    <property type="entry name" value="MCPsignal"/>
    <property type="match status" value="1"/>
</dbReference>
<feature type="domain" description="Methyl-accepting transducer" evidence="7">
    <location>
        <begin position="310"/>
        <end position="532"/>
    </location>
</feature>
<name>A0A0F3IZC0_9PROT</name>
<dbReference type="PRINTS" id="PR00260">
    <property type="entry name" value="CHEMTRNSDUCR"/>
</dbReference>
<proteinExistence type="inferred from homology"/>